<dbReference type="Pfam" id="PF09335">
    <property type="entry name" value="VTT_dom"/>
    <property type="match status" value="1"/>
</dbReference>
<dbReference type="OrthoDB" id="498160at2759"/>
<reference evidence="5" key="1">
    <citation type="journal article" date="2006" name="Proc. Natl. Acad. Sci. U.S.A.">
        <title>Genome analysis of the smallest free-living eukaryote Ostreococcus tauri unveils many unique features.</title>
        <authorList>
            <person name="Derelle E."/>
            <person name="Ferraz C."/>
            <person name="Rombauts S."/>
            <person name="Rouze P."/>
            <person name="Worden A.Z."/>
            <person name="Robbens S."/>
            <person name="Partensky F."/>
            <person name="Degroeve S."/>
            <person name="Echeynie S."/>
            <person name="Cooke R."/>
            <person name="Saeys Y."/>
            <person name="Wuyts J."/>
            <person name="Jabbari K."/>
            <person name="Bowler C."/>
            <person name="Panaud O."/>
            <person name="Piegu B."/>
            <person name="Ball S.G."/>
            <person name="Ral J.-P."/>
            <person name="Bouget F.-Y."/>
            <person name="Piganeau G."/>
            <person name="De Baets B."/>
            <person name="Picard A."/>
            <person name="Delseny M."/>
            <person name="Demaille J."/>
            <person name="Van de Peer Y."/>
            <person name="Moreau H."/>
        </authorList>
    </citation>
    <scope>NUCLEOTIDE SEQUENCE [LARGE SCALE GENOMIC DNA]</scope>
    <source>
        <strain evidence="5">OTTH 0595 / CCAP 157/2 / RCC745</strain>
    </source>
</reference>
<feature type="compositionally biased region" description="Basic residues" evidence="1">
    <location>
        <begin position="21"/>
        <end position="34"/>
    </location>
</feature>
<keyword evidence="2" id="KW-1133">Transmembrane helix</keyword>
<proteinExistence type="predicted"/>
<evidence type="ECO:0000256" key="2">
    <source>
        <dbReference type="SAM" id="Phobius"/>
    </source>
</evidence>
<dbReference type="InterPro" id="IPR053240">
    <property type="entry name" value="VTT_domain"/>
</dbReference>
<feature type="transmembrane region" description="Helical" evidence="2">
    <location>
        <begin position="227"/>
        <end position="247"/>
    </location>
</feature>
<evidence type="ECO:0000256" key="1">
    <source>
        <dbReference type="SAM" id="MobiDB-lite"/>
    </source>
</evidence>
<evidence type="ECO:0000313" key="5">
    <source>
        <dbReference type="Proteomes" id="UP000009170"/>
    </source>
</evidence>
<organism evidence="4 5">
    <name type="scientific">Ostreococcus tauri</name>
    <name type="common">Marine green alga</name>
    <dbReference type="NCBI Taxonomy" id="70448"/>
    <lineage>
        <taxon>Eukaryota</taxon>
        <taxon>Viridiplantae</taxon>
        <taxon>Chlorophyta</taxon>
        <taxon>Mamiellophyceae</taxon>
        <taxon>Mamiellales</taxon>
        <taxon>Bathycoccaceae</taxon>
        <taxon>Ostreococcus</taxon>
    </lineage>
</organism>
<dbReference type="PANTHER" id="PTHR46826:SF1">
    <property type="entry name" value="TVP38_TMEM64 FAMILY MEMBRANE PROTEIN YDJX"/>
    <property type="match status" value="1"/>
</dbReference>
<gene>
    <name evidence="4" type="ORF">OT_ostta04g00930</name>
</gene>
<dbReference type="AlphaFoldDB" id="A0A090N341"/>
<dbReference type="GeneID" id="9834310"/>
<evidence type="ECO:0000313" key="4">
    <source>
        <dbReference type="EMBL" id="CEF97458.1"/>
    </source>
</evidence>
<evidence type="ECO:0000259" key="3">
    <source>
        <dbReference type="Pfam" id="PF09335"/>
    </source>
</evidence>
<keyword evidence="5" id="KW-1185">Reference proteome</keyword>
<comment type="caution">
    <text evidence="4">The sequence shown here is derived from an EMBL/GenBank/DDBJ whole genome shotgun (WGS) entry which is preliminary data.</text>
</comment>
<keyword evidence="2" id="KW-0472">Membrane</keyword>
<dbReference type="RefSeq" id="XP_022838704.1">
    <property type="nucleotide sequence ID" value="XM_022984429.1"/>
</dbReference>
<feature type="region of interest" description="Disordered" evidence="1">
    <location>
        <begin position="1"/>
        <end position="56"/>
    </location>
</feature>
<reference evidence="4 5" key="2">
    <citation type="journal article" date="2014" name="BMC Genomics">
        <title>An improved genome of the model marine alga Ostreococcus tauri unfolds by assessing Illumina de novo assemblies.</title>
        <authorList>
            <person name="Blanc-Mathieu R."/>
            <person name="Verhelst B."/>
            <person name="Derelle E."/>
            <person name="Rombauts S."/>
            <person name="Bouget F.Y."/>
            <person name="Carre I."/>
            <person name="Chateau A."/>
            <person name="Eyre-Walker A."/>
            <person name="Grimsley N."/>
            <person name="Moreau H."/>
            <person name="Piegu B."/>
            <person name="Rivals E."/>
            <person name="Schackwitz W."/>
            <person name="Van de Peer Y."/>
            <person name="Piganeau G."/>
        </authorList>
    </citation>
    <scope>NUCLEOTIDE SEQUENCE [LARGE SCALE GENOMIC DNA]</scope>
    <source>
        <strain evidence="5">OTTH 0595 / CCAP 157/2 / RCC745</strain>
    </source>
</reference>
<accession>A0A090N341</accession>
<feature type="domain" description="VTT" evidence="3">
    <location>
        <begin position="238"/>
        <end position="366"/>
    </location>
</feature>
<protein>
    <submittedName>
        <fullName evidence="4">SNARE associated Golgi protein</fullName>
    </submittedName>
</protein>
<dbReference type="PANTHER" id="PTHR46826">
    <property type="match status" value="1"/>
</dbReference>
<feature type="region of interest" description="Disordered" evidence="1">
    <location>
        <begin position="455"/>
        <end position="478"/>
    </location>
</feature>
<dbReference type="Proteomes" id="UP000009170">
    <property type="component" value="Unassembled WGS sequence"/>
</dbReference>
<dbReference type="EMBL" id="CAID01000004">
    <property type="protein sequence ID" value="CEF97458.1"/>
    <property type="molecule type" value="Genomic_DNA"/>
</dbReference>
<name>A0A090N341_OSTTA</name>
<dbReference type="InterPro" id="IPR032816">
    <property type="entry name" value="VTT_dom"/>
</dbReference>
<dbReference type="KEGG" id="ota:OT_ostta04g00930"/>
<sequence length="526" mass="57901">MRSSIYPRASNALPSPASTPTHRRRGSCTRRRYIIRPNAEMTPENAEVDDAKPARASRRKPLGDVAKALWEEVKYKPLKEDETIEAVALLATLELARRRPEPGEQWTEEREEMRARAREAIPSAVGAYWSARSKALMDSDAVRDAAPYMSSAVNVAIAGVVIRLFLPRLAALQAVGGFDELTEFFGLPPRAELSGYLDQLREYPVITVFAVYVLLFMAEKLTMTDEFVPIGFVLPVISPVVFGGVFGGTMVTSLASTLAASVNFFLARYVLKDKILSFKWGESAPVGEQQWFGALSRRFDSSQFPESKIPEGFKSALLLRLCPILPIPISGNWYVCGLTPLKFQEFFAAHFIGSSKTAFIDAYLGSILLLALDENSIKDQAQGALVFETVAIALISILVSTYATELFTQILDEEGVDANAMMGFGGGDKSDDEEDAEDENITKAFIASAAIPVAAEEPKSEAKDEEEEEEEEEEPVKIPIQFMPADEKAVIAQGDELWKRAAAVEAKRKNLTMSEIADIDAMDVDM</sequence>
<feature type="compositionally biased region" description="Acidic residues" evidence="1">
    <location>
        <begin position="463"/>
        <end position="474"/>
    </location>
</feature>
<keyword evidence="2" id="KW-0812">Transmembrane</keyword>
<dbReference type="InParanoid" id="A0A090N341"/>